<evidence type="ECO:0000313" key="3">
    <source>
        <dbReference type="EMBL" id="RVW66772.1"/>
    </source>
</evidence>
<evidence type="ECO:0000256" key="1">
    <source>
        <dbReference type="SAM" id="Coils"/>
    </source>
</evidence>
<proteinExistence type="predicted"/>
<gene>
    <name evidence="3" type="ORF">CK203_065967</name>
</gene>
<evidence type="ECO:0008006" key="5">
    <source>
        <dbReference type="Google" id="ProtNLM"/>
    </source>
</evidence>
<feature type="coiled-coil region" evidence="1">
    <location>
        <begin position="326"/>
        <end position="368"/>
    </location>
</feature>
<organism evidence="3 4">
    <name type="scientific">Vitis vinifera</name>
    <name type="common">Grape</name>
    <dbReference type="NCBI Taxonomy" id="29760"/>
    <lineage>
        <taxon>Eukaryota</taxon>
        <taxon>Viridiplantae</taxon>
        <taxon>Streptophyta</taxon>
        <taxon>Embryophyta</taxon>
        <taxon>Tracheophyta</taxon>
        <taxon>Spermatophyta</taxon>
        <taxon>Magnoliopsida</taxon>
        <taxon>eudicotyledons</taxon>
        <taxon>Gunneridae</taxon>
        <taxon>Pentapetalae</taxon>
        <taxon>rosids</taxon>
        <taxon>Vitales</taxon>
        <taxon>Vitaceae</taxon>
        <taxon>Viteae</taxon>
        <taxon>Vitis</taxon>
    </lineage>
</organism>
<keyword evidence="1" id="KW-0175">Coiled coil</keyword>
<dbReference type="Proteomes" id="UP000288805">
    <property type="component" value="Unassembled WGS sequence"/>
</dbReference>
<reference evidence="3 4" key="1">
    <citation type="journal article" date="2018" name="PLoS Genet.">
        <title>Population sequencing reveals clonal diversity and ancestral inbreeding in the grapevine cultivar Chardonnay.</title>
        <authorList>
            <person name="Roach M.J."/>
            <person name="Johnson D.L."/>
            <person name="Bohlmann J."/>
            <person name="van Vuuren H.J."/>
            <person name="Jones S.J."/>
            <person name="Pretorius I.S."/>
            <person name="Schmidt S.A."/>
            <person name="Borneman A.R."/>
        </authorList>
    </citation>
    <scope>NUCLEOTIDE SEQUENCE [LARGE SCALE GENOMIC DNA]</scope>
    <source>
        <strain evidence="4">cv. Chardonnay</strain>
        <tissue evidence="3">Leaf</tissue>
    </source>
</reference>
<evidence type="ECO:0000256" key="2">
    <source>
        <dbReference type="SAM" id="MobiDB-lite"/>
    </source>
</evidence>
<evidence type="ECO:0000313" key="4">
    <source>
        <dbReference type="Proteomes" id="UP000288805"/>
    </source>
</evidence>
<accession>A0A438G3J5</accession>
<dbReference type="EMBL" id="QGNW01000628">
    <property type="protein sequence ID" value="RVW66772.1"/>
    <property type="molecule type" value="Genomic_DNA"/>
</dbReference>
<protein>
    <recommendedName>
        <fullName evidence="5">Retrotransposon gag domain-containing protein</fullName>
    </recommendedName>
</protein>
<dbReference type="AlphaFoldDB" id="A0A438G3J5"/>
<name>A0A438G3J5_VITVI</name>
<comment type="caution">
    <text evidence="3">The sequence shown here is derived from an EMBL/GenBank/DDBJ whole genome shotgun (WGS) entry which is preliminary data.</text>
</comment>
<sequence length="461" mass="52114">MESRIGKALGLMLQADGDGVLAPLVLAMDEVERTLAITSNQFVLSFGVLIAFLSSKQYEIEESYLESMAKQWKAEKSAMNLGSHQSNALNSVQFGAEMKELQPLEAKHRKLKANFAALRNQPFAANQPNSEDFSSEDERLGSSSLGVRKAGCACHIEYEIAEEAMNFMSYVAELSRGWDEPNARDMGRMTSQPNAKGEMYILNDGIDMKVKIAAMARRLEELEMKKMQEVQTISQTPLQAMPCAICLSYEHLVEECLTIPTVREMFGDCNTYNSNWRDHPNFSWKPQPPQYQQPAQAPQQASNLEQAMMNLNKVMEHFVEAKKSINAQLSQRIDSVESSLNKKMDEVKNDLSQKIDNLQDSISRFANLNTVQEKENSPSQPYQNSMSIHEMEAKEGEPSQKKEVKEVITLRSGKEVDLPTCKLEHKVESEIEKEKREEIKGKKKGKSIEKDGYDVNVQREP</sequence>
<feature type="region of interest" description="Disordered" evidence="2">
    <location>
        <begin position="425"/>
        <end position="461"/>
    </location>
</feature>